<dbReference type="EMBL" id="FONQ01000003">
    <property type="protein sequence ID" value="SFE73750.1"/>
    <property type="molecule type" value="Genomic_DNA"/>
</dbReference>
<reference evidence="2" key="1">
    <citation type="submission" date="2016-10" db="EMBL/GenBank/DDBJ databases">
        <authorList>
            <person name="Varghese N."/>
            <person name="Submissions S."/>
        </authorList>
    </citation>
    <scope>NUCLEOTIDE SEQUENCE [LARGE SCALE GENOMIC DNA]</scope>
    <source>
        <strain evidence="2">CGMCC 1.9227</strain>
    </source>
</reference>
<dbReference type="STRING" id="935223.SAMN04488131_103234"/>
<keyword evidence="2" id="KW-1185">Reference proteome</keyword>
<protein>
    <submittedName>
        <fullName evidence="1">Uncharacterized protein</fullName>
    </submittedName>
</protein>
<evidence type="ECO:0000313" key="2">
    <source>
        <dbReference type="Proteomes" id="UP000198596"/>
    </source>
</evidence>
<dbReference type="Proteomes" id="UP000198596">
    <property type="component" value="Unassembled WGS sequence"/>
</dbReference>
<organism evidence="1 2">
    <name type="scientific">Flavobacterium xueshanense</name>
    <dbReference type="NCBI Taxonomy" id="935223"/>
    <lineage>
        <taxon>Bacteria</taxon>
        <taxon>Pseudomonadati</taxon>
        <taxon>Bacteroidota</taxon>
        <taxon>Flavobacteriia</taxon>
        <taxon>Flavobacteriales</taxon>
        <taxon>Flavobacteriaceae</taxon>
        <taxon>Flavobacterium</taxon>
    </lineage>
</organism>
<accession>A0A1I2D175</accession>
<name>A0A1I2D175_9FLAO</name>
<dbReference type="AlphaFoldDB" id="A0A1I2D175"/>
<evidence type="ECO:0000313" key="1">
    <source>
        <dbReference type="EMBL" id="SFE73750.1"/>
    </source>
</evidence>
<gene>
    <name evidence="1" type="ORF">SAMN04488131_103234</name>
</gene>
<proteinExistence type="predicted"/>
<sequence length="39" mass="4582">MDERRDATQIKFLGSFGIVTSFKHNESVIKLLDFFSFEK</sequence>